<reference evidence="8" key="1">
    <citation type="submission" date="2021-01" db="EMBL/GenBank/DDBJ databases">
        <title>Genome sequence of strain Noviherbaspirillum sp. DKR-6.</title>
        <authorList>
            <person name="Chaudhary D.K."/>
        </authorList>
    </citation>
    <scope>NUCLEOTIDE SEQUENCE</scope>
    <source>
        <strain evidence="8">DKR-6</strain>
    </source>
</reference>
<dbReference type="PANTHER" id="PTHR43214">
    <property type="entry name" value="TWO-COMPONENT RESPONSE REGULATOR"/>
    <property type="match status" value="1"/>
</dbReference>
<dbReference type="PANTHER" id="PTHR43214:SF41">
    <property type="entry name" value="NITRATE_NITRITE RESPONSE REGULATOR PROTEIN NARP"/>
    <property type="match status" value="1"/>
</dbReference>
<keyword evidence="3" id="KW-0238">DNA-binding</keyword>
<feature type="modified residue" description="4-aspartylphosphate" evidence="5">
    <location>
        <position position="58"/>
    </location>
</feature>
<comment type="caution">
    <text evidence="8">The sequence shown here is derived from an EMBL/GenBank/DDBJ whole genome shotgun (WGS) entry which is preliminary data.</text>
</comment>
<evidence type="ECO:0000256" key="2">
    <source>
        <dbReference type="ARBA" id="ARBA00023015"/>
    </source>
</evidence>
<dbReference type="Pfam" id="PF00196">
    <property type="entry name" value="GerE"/>
    <property type="match status" value="1"/>
</dbReference>
<dbReference type="SMART" id="SM00421">
    <property type="entry name" value="HTH_LUXR"/>
    <property type="match status" value="1"/>
</dbReference>
<dbReference type="GO" id="GO:0003677">
    <property type="term" value="F:DNA binding"/>
    <property type="evidence" value="ECO:0007669"/>
    <property type="project" value="UniProtKB-KW"/>
</dbReference>
<keyword evidence="9" id="KW-1185">Reference proteome</keyword>
<keyword evidence="2" id="KW-0805">Transcription regulation</keyword>
<dbReference type="Gene3D" id="3.40.50.2300">
    <property type="match status" value="1"/>
</dbReference>
<feature type="domain" description="Response regulatory" evidence="7">
    <location>
        <begin position="7"/>
        <end position="123"/>
    </location>
</feature>
<keyword evidence="4" id="KW-0804">Transcription</keyword>
<dbReference type="SMART" id="SM00448">
    <property type="entry name" value="REC"/>
    <property type="match status" value="1"/>
</dbReference>
<evidence type="ECO:0000256" key="1">
    <source>
        <dbReference type="ARBA" id="ARBA00022553"/>
    </source>
</evidence>
<keyword evidence="1 5" id="KW-0597">Phosphoprotein</keyword>
<dbReference type="GO" id="GO:0006355">
    <property type="term" value="P:regulation of DNA-templated transcription"/>
    <property type="evidence" value="ECO:0007669"/>
    <property type="project" value="InterPro"/>
</dbReference>
<dbReference type="CDD" id="cd17535">
    <property type="entry name" value="REC_NarL-like"/>
    <property type="match status" value="1"/>
</dbReference>
<feature type="domain" description="HTH luxR-type" evidence="6">
    <location>
        <begin position="146"/>
        <end position="211"/>
    </location>
</feature>
<dbReference type="InterPro" id="IPR039420">
    <property type="entry name" value="WalR-like"/>
</dbReference>
<evidence type="ECO:0000313" key="9">
    <source>
        <dbReference type="Proteomes" id="UP000622890"/>
    </source>
</evidence>
<dbReference type="GO" id="GO:0000160">
    <property type="term" value="P:phosphorelay signal transduction system"/>
    <property type="evidence" value="ECO:0007669"/>
    <property type="project" value="InterPro"/>
</dbReference>
<dbReference type="PROSITE" id="PS50110">
    <property type="entry name" value="RESPONSE_REGULATORY"/>
    <property type="match status" value="1"/>
</dbReference>
<dbReference type="InterPro" id="IPR058245">
    <property type="entry name" value="NreC/VraR/RcsB-like_REC"/>
</dbReference>
<dbReference type="PROSITE" id="PS50043">
    <property type="entry name" value="HTH_LUXR_2"/>
    <property type="match status" value="1"/>
</dbReference>
<sequence length="219" mass="23816">MSDHPIRVVTVDDHPFVREGIRHVVNDAGDMTFAGEAADGQQALTLLRSCAADVVLLDISMPGRSGFDLLAQIRKEFPGLKVLMLSMHEEQQFAVRALKCGAAGFLSKHIHPGELLAAVRHVVSGRKYITPTLAEALAQLAGDGDNPAPHELLSNREFETLIKLASGKRPVDIASELSLSIKTVSQYRTRLLAKMKLRHNGELMHYAITHGLIDCAPAA</sequence>
<dbReference type="InterPro" id="IPR011006">
    <property type="entry name" value="CheY-like_superfamily"/>
</dbReference>
<evidence type="ECO:0000313" key="8">
    <source>
        <dbReference type="EMBL" id="MBK4736169.1"/>
    </source>
</evidence>
<proteinExistence type="predicted"/>
<organism evidence="8 9">
    <name type="scientific">Noviherbaspirillum pedocola</name>
    <dbReference type="NCBI Taxonomy" id="2801341"/>
    <lineage>
        <taxon>Bacteria</taxon>
        <taxon>Pseudomonadati</taxon>
        <taxon>Pseudomonadota</taxon>
        <taxon>Betaproteobacteria</taxon>
        <taxon>Burkholderiales</taxon>
        <taxon>Oxalobacteraceae</taxon>
        <taxon>Noviherbaspirillum</taxon>
    </lineage>
</organism>
<dbReference type="Proteomes" id="UP000622890">
    <property type="component" value="Unassembled WGS sequence"/>
</dbReference>
<dbReference type="CDD" id="cd06170">
    <property type="entry name" value="LuxR_C_like"/>
    <property type="match status" value="1"/>
</dbReference>
<dbReference type="SUPFAM" id="SSF46894">
    <property type="entry name" value="C-terminal effector domain of the bipartite response regulators"/>
    <property type="match status" value="1"/>
</dbReference>
<dbReference type="EMBL" id="JAEPBG010000006">
    <property type="protein sequence ID" value="MBK4736169.1"/>
    <property type="molecule type" value="Genomic_DNA"/>
</dbReference>
<name>A0A934T0E0_9BURK</name>
<dbReference type="InterPro" id="IPR001789">
    <property type="entry name" value="Sig_transdc_resp-reg_receiver"/>
</dbReference>
<protein>
    <submittedName>
        <fullName evidence="8">Response regulator transcription factor</fullName>
    </submittedName>
</protein>
<dbReference type="Pfam" id="PF00072">
    <property type="entry name" value="Response_reg"/>
    <property type="match status" value="1"/>
</dbReference>
<dbReference type="SUPFAM" id="SSF52172">
    <property type="entry name" value="CheY-like"/>
    <property type="match status" value="1"/>
</dbReference>
<evidence type="ECO:0000259" key="6">
    <source>
        <dbReference type="PROSITE" id="PS50043"/>
    </source>
</evidence>
<evidence type="ECO:0000256" key="5">
    <source>
        <dbReference type="PROSITE-ProRule" id="PRU00169"/>
    </source>
</evidence>
<evidence type="ECO:0000256" key="3">
    <source>
        <dbReference type="ARBA" id="ARBA00023125"/>
    </source>
</evidence>
<accession>A0A934T0E0</accession>
<gene>
    <name evidence="8" type="ORF">JJB74_16220</name>
</gene>
<dbReference type="InterPro" id="IPR000792">
    <property type="entry name" value="Tscrpt_reg_LuxR_C"/>
</dbReference>
<evidence type="ECO:0000259" key="7">
    <source>
        <dbReference type="PROSITE" id="PS50110"/>
    </source>
</evidence>
<evidence type="ECO:0000256" key="4">
    <source>
        <dbReference type="ARBA" id="ARBA00023163"/>
    </source>
</evidence>
<dbReference type="PRINTS" id="PR00038">
    <property type="entry name" value="HTHLUXR"/>
</dbReference>
<dbReference type="AlphaFoldDB" id="A0A934T0E0"/>
<dbReference type="InterPro" id="IPR016032">
    <property type="entry name" value="Sig_transdc_resp-reg_C-effctor"/>
</dbReference>
<dbReference type="RefSeq" id="WP_200593341.1">
    <property type="nucleotide sequence ID" value="NZ_JAEPBG010000006.1"/>
</dbReference>